<dbReference type="AlphaFoldDB" id="A0A0G0BMB4"/>
<sequence length="172" mass="19690">MIKKLLKNRYLIVGGVLLVLGVSVFLLSEKQPNMDNFKAPGRSWNSSKKVEDYFIEKLRMTPQEASEIRSKPGVDGTIDLRITTNTTLGGVIGNLYYYGFIRDENSFRYALDHTKDTTPSDKAIKVDVNKTIDTNAEYRISEEMSAWQIADILLNRPSGHFAFDEYNYFFMP</sequence>
<protein>
    <submittedName>
        <fullName evidence="1">Uncharacterized protein</fullName>
    </submittedName>
</protein>
<name>A0A0G0BMB4_9BACT</name>
<gene>
    <name evidence="1" type="ORF">UR21_C0002G0081</name>
</gene>
<reference evidence="1 2" key="1">
    <citation type="journal article" date="2015" name="Nature">
        <title>rRNA introns, odd ribosomes, and small enigmatic genomes across a large radiation of phyla.</title>
        <authorList>
            <person name="Brown C.T."/>
            <person name="Hug L.A."/>
            <person name="Thomas B.C."/>
            <person name="Sharon I."/>
            <person name="Castelle C.J."/>
            <person name="Singh A."/>
            <person name="Wilkins M.J."/>
            <person name="Williams K.H."/>
            <person name="Banfield J.F."/>
        </authorList>
    </citation>
    <scope>NUCLEOTIDE SEQUENCE [LARGE SCALE GENOMIC DNA]</scope>
</reference>
<proteinExistence type="predicted"/>
<dbReference type="Proteomes" id="UP000034803">
    <property type="component" value="Unassembled WGS sequence"/>
</dbReference>
<evidence type="ECO:0000313" key="2">
    <source>
        <dbReference type="Proteomes" id="UP000034803"/>
    </source>
</evidence>
<dbReference type="EMBL" id="LBOI01000002">
    <property type="protein sequence ID" value="KKP32162.1"/>
    <property type="molecule type" value="Genomic_DNA"/>
</dbReference>
<comment type="caution">
    <text evidence="1">The sequence shown here is derived from an EMBL/GenBank/DDBJ whole genome shotgun (WGS) entry which is preliminary data.</text>
</comment>
<organism evidence="1 2">
    <name type="scientific">Candidatus Woesebacteria bacterium GW2011_GWC2_31_9</name>
    <dbReference type="NCBI Taxonomy" id="1618586"/>
    <lineage>
        <taxon>Bacteria</taxon>
        <taxon>Candidatus Woeseibacteriota</taxon>
    </lineage>
</organism>
<evidence type="ECO:0000313" key="1">
    <source>
        <dbReference type="EMBL" id="KKP32162.1"/>
    </source>
</evidence>
<accession>A0A0G0BMB4</accession>
<dbReference type="Gene3D" id="3.30.1490.480">
    <property type="entry name" value="Endolytic murein transglycosylase"/>
    <property type="match status" value="1"/>
</dbReference>